<dbReference type="InterPro" id="IPR011008">
    <property type="entry name" value="Dimeric_a/b-barrel"/>
</dbReference>
<proteinExistence type="predicted"/>
<evidence type="ECO:0000313" key="2">
    <source>
        <dbReference type="Proteomes" id="UP000782610"/>
    </source>
</evidence>
<dbReference type="InterPro" id="IPR009799">
    <property type="entry name" value="EthD_dom"/>
</dbReference>
<dbReference type="SUPFAM" id="SSF54909">
    <property type="entry name" value="Dimeric alpha+beta barrel"/>
    <property type="match status" value="1"/>
</dbReference>
<accession>A0A933L6G6</accession>
<evidence type="ECO:0000313" key="1">
    <source>
        <dbReference type="EMBL" id="MBI4923987.1"/>
    </source>
</evidence>
<dbReference type="NCBIfam" id="TIGR02118">
    <property type="entry name" value="EthD family reductase"/>
    <property type="match status" value="1"/>
</dbReference>
<gene>
    <name evidence="1" type="ORF">HY834_19815</name>
</gene>
<dbReference type="Gene3D" id="3.30.70.100">
    <property type="match status" value="1"/>
</dbReference>
<dbReference type="AlphaFoldDB" id="A0A933L6G6"/>
<organism evidence="1 2">
    <name type="scientific">Devosia nanyangense</name>
    <dbReference type="NCBI Taxonomy" id="1228055"/>
    <lineage>
        <taxon>Bacteria</taxon>
        <taxon>Pseudomonadati</taxon>
        <taxon>Pseudomonadota</taxon>
        <taxon>Alphaproteobacteria</taxon>
        <taxon>Hyphomicrobiales</taxon>
        <taxon>Devosiaceae</taxon>
        <taxon>Devosia</taxon>
    </lineage>
</organism>
<protein>
    <submittedName>
        <fullName evidence="1">EthD family reductase</fullName>
    </submittedName>
</protein>
<reference evidence="1" key="1">
    <citation type="submission" date="2020-07" db="EMBL/GenBank/DDBJ databases">
        <title>Huge and variable diversity of episymbiotic CPR bacteria and DPANN archaea in groundwater ecosystems.</title>
        <authorList>
            <person name="He C.Y."/>
            <person name="Keren R."/>
            <person name="Whittaker M."/>
            <person name="Farag I.F."/>
            <person name="Doudna J."/>
            <person name="Cate J.H.D."/>
            <person name="Banfield J.F."/>
        </authorList>
    </citation>
    <scope>NUCLEOTIDE SEQUENCE</scope>
    <source>
        <strain evidence="1">NC_groundwater_1586_Pr3_B-0.1um_66_15</strain>
    </source>
</reference>
<comment type="caution">
    <text evidence="1">The sequence shown here is derived from an EMBL/GenBank/DDBJ whole genome shotgun (WGS) entry which is preliminary data.</text>
</comment>
<name>A0A933L6G6_9HYPH</name>
<dbReference type="EMBL" id="JACRAF010000066">
    <property type="protein sequence ID" value="MBI4923987.1"/>
    <property type="molecule type" value="Genomic_DNA"/>
</dbReference>
<dbReference type="Proteomes" id="UP000782610">
    <property type="component" value="Unassembled WGS sequence"/>
</dbReference>
<sequence length="103" mass="10769">MTAHLLILYPIPKDIPEFDRAYRQEHLPYAGPKLVGATGVTTQRVVGPGFAPPPYHLMSDVSFPTLEALKACAGSNGGKEALAHAASISSGGAPMLIVVTEDA</sequence>
<dbReference type="GO" id="GO:0016491">
    <property type="term" value="F:oxidoreductase activity"/>
    <property type="evidence" value="ECO:0007669"/>
    <property type="project" value="InterPro"/>
</dbReference>